<dbReference type="Proteomes" id="UP000176938">
    <property type="component" value="Unassembled WGS sequence"/>
</dbReference>
<gene>
    <name evidence="3" type="ORF">A3H38_04620</name>
</gene>
<evidence type="ECO:0000313" key="4">
    <source>
        <dbReference type="Proteomes" id="UP000176938"/>
    </source>
</evidence>
<reference evidence="3 4" key="1">
    <citation type="journal article" date="2016" name="Nat. Commun.">
        <title>Thousands of microbial genomes shed light on interconnected biogeochemical processes in an aquifer system.</title>
        <authorList>
            <person name="Anantharaman K."/>
            <person name="Brown C.T."/>
            <person name="Hug L.A."/>
            <person name="Sharon I."/>
            <person name="Castelle C.J."/>
            <person name="Probst A.J."/>
            <person name="Thomas B.C."/>
            <person name="Singh A."/>
            <person name="Wilkins M.J."/>
            <person name="Karaoz U."/>
            <person name="Brodie E.L."/>
            <person name="Williams K.H."/>
            <person name="Hubbard S.S."/>
            <person name="Banfield J.F."/>
        </authorList>
    </citation>
    <scope>NUCLEOTIDE SEQUENCE [LARGE SCALE GENOMIC DNA]</scope>
</reference>
<feature type="transmembrane region" description="Helical" evidence="2">
    <location>
        <begin position="12"/>
        <end position="35"/>
    </location>
</feature>
<feature type="coiled-coil region" evidence="1">
    <location>
        <begin position="104"/>
        <end position="149"/>
    </location>
</feature>
<feature type="transmembrane region" description="Helical" evidence="2">
    <location>
        <begin position="55"/>
        <end position="75"/>
    </location>
</feature>
<evidence type="ECO:0000256" key="2">
    <source>
        <dbReference type="SAM" id="Phobius"/>
    </source>
</evidence>
<accession>A0A1F4R6D9</accession>
<organism evidence="3 4">
    <name type="scientific">candidate division WOR-1 bacterium RIFCSPLOWO2_02_FULL_46_20</name>
    <dbReference type="NCBI Taxonomy" id="1802567"/>
    <lineage>
        <taxon>Bacteria</taxon>
        <taxon>Bacillati</taxon>
        <taxon>Saganbacteria</taxon>
    </lineage>
</organism>
<keyword evidence="2" id="KW-0472">Membrane</keyword>
<name>A0A1F4R6D9_UNCSA</name>
<protein>
    <submittedName>
        <fullName evidence="3">Uncharacterized protein</fullName>
    </submittedName>
</protein>
<proteinExistence type="predicted"/>
<keyword evidence="2" id="KW-0812">Transmembrane</keyword>
<keyword evidence="1" id="KW-0175">Coiled coil</keyword>
<sequence length="196" mass="22266">MITKIKKQMQSKFLKTCLMMLVLILLILGVRFLFFADSAPTMRQVLTHNPPANDYDLSMFIVSLLAFSFATLSVAKGYEILRRTKEVVVSVLPAAADEAVSGSAKNKKDQYEILIEEMKKSIDKLMRKEDCLEQENSVLREQVKNLSSDSEDLTRVEQMLRKSNISLSKECERLKAESETIIAGKTGKRKRVKSKK</sequence>
<dbReference type="EMBL" id="METP01000065">
    <property type="protein sequence ID" value="OGC03003.1"/>
    <property type="molecule type" value="Genomic_DNA"/>
</dbReference>
<dbReference type="AlphaFoldDB" id="A0A1F4R6D9"/>
<evidence type="ECO:0000313" key="3">
    <source>
        <dbReference type="EMBL" id="OGC03003.1"/>
    </source>
</evidence>
<keyword evidence="2" id="KW-1133">Transmembrane helix</keyword>
<evidence type="ECO:0000256" key="1">
    <source>
        <dbReference type="SAM" id="Coils"/>
    </source>
</evidence>
<comment type="caution">
    <text evidence="3">The sequence shown here is derived from an EMBL/GenBank/DDBJ whole genome shotgun (WGS) entry which is preliminary data.</text>
</comment>